<dbReference type="CDD" id="cd01184">
    <property type="entry name" value="INT_C_like_1"/>
    <property type="match status" value="1"/>
</dbReference>
<dbReference type="GO" id="GO:0015074">
    <property type="term" value="P:DNA integration"/>
    <property type="evidence" value="ECO:0007669"/>
    <property type="project" value="UniProtKB-KW"/>
</dbReference>
<dbReference type="InterPro" id="IPR050090">
    <property type="entry name" value="Tyrosine_recombinase_XerCD"/>
</dbReference>
<organism evidence="5 6">
    <name type="scientific">Kinneretia aquatilis</name>
    <dbReference type="NCBI Taxonomy" id="2070761"/>
    <lineage>
        <taxon>Bacteria</taxon>
        <taxon>Pseudomonadati</taxon>
        <taxon>Pseudomonadota</taxon>
        <taxon>Betaproteobacteria</taxon>
        <taxon>Burkholderiales</taxon>
        <taxon>Sphaerotilaceae</taxon>
        <taxon>Roseateles</taxon>
    </lineage>
</organism>
<evidence type="ECO:0000313" key="6">
    <source>
        <dbReference type="Proteomes" id="UP000235916"/>
    </source>
</evidence>
<reference evidence="5 6" key="1">
    <citation type="submission" date="2018-01" db="EMBL/GenBank/DDBJ databases">
        <title>Draft genome sequence of Paucibacter aquatile CR182 isolated from freshwater of the Nakdong River.</title>
        <authorList>
            <person name="Choi A."/>
            <person name="Chung E.J."/>
        </authorList>
    </citation>
    <scope>NUCLEOTIDE SEQUENCE [LARGE SCALE GENOMIC DNA]</scope>
    <source>
        <strain evidence="5 6">CR182</strain>
    </source>
</reference>
<dbReference type="Gene3D" id="1.10.443.10">
    <property type="entry name" value="Intergrase catalytic core"/>
    <property type="match status" value="1"/>
</dbReference>
<dbReference type="AlphaFoldDB" id="A0A2N8KVE2"/>
<evidence type="ECO:0000313" key="5">
    <source>
        <dbReference type="EMBL" id="PND37372.1"/>
    </source>
</evidence>
<keyword evidence="6" id="KW-1185">Reference proteome</keyword>
<dbReference type="PANTHER" id="PTHR30349">
    <property type="entry name" value="PHAGE INTEGRASE-RELATED"/>
    <property type="match status" value="1"/>
</dbReference>
<protein>
    <recommendedName>
        <fullName evidence="4">Tyr recombinase domain-containing protein</fullName>
    </recommendedName>
</protein>
<sequence length="607" mass="67853">MAKLVASNLLAGWRRRIADLNGILTQSMELERLVAGHPALTTAGYLSLADAAGVSGIDVTRLLRAVEDGQLALFYRHPKGIAGFMLPKAELEELRGPGETEIIVPSAAQMPSSAAHKIAYEPLSVRGAATFARLAMAGAREPSVLFDVPGNPTLCFAPESPVDLQQEHFELLALEVERLRGKFAATVTPQQLELARAGRAVESTQKSNTLPQRRASDAVNAFMRVRQLKCSEDQARRIRGALDLFVELEGDPWLHEVTPERVDRFRDEKLPGVPANENKVRLQFKSSSITESIQAVRNTEWPRISPAEQTKRLTWIASMFEWLKLKQWIDIDPCATLVGESEARSKLQRMKERAQDARENFSAEDLQRIFSAGEWFQTGRGVLTKAGTYREYCPHYYWLPLLGLFTGARINELAQLHLSDVRSTPGGVWFLDLAVLDDDDGKKRRKNANSKRRVPIHPKLIALGFLEWKDALMRSGFDRLFPELRFDPVKGYGKAATKWFSSYLNRLGFPRDNTKVFHSFRGTLVTHCATKLKLTPQEISVISGHARDTSVLSKHYLKDQLPDDLITAIARIDFPLPQIAAFDSEAGLKAVRDALGRKNRGLGAIED</sequence>
<dbReference type="PROSITE" id="PS51898">
    <property type="entry name" value="TYR_RECOMBINASE"/>
    <property type="match status" value="1"/>
</dbReference>
<dbReference type="EMBL" id="POSP01000003">
    <property type="protein sequence ID" value="PND37372.1"/>
    <property type="molecule type" value="Genomic_DNA"/>
</dbReference>
<dbReference type="GO" id="GO:0003677">
    <property type="term" value="F:DNA binding"/>
    <property type="evidence" value="ECO:0007669"/>
    <property type="project" value="InterPro"/>
</dbReference>
<feature type="coiled-coil region" evidence="3">
    <location>
        <begin position="340"/>
        <end position="367"/>
    </location>
</feature>
<evidence type="ECO:0000256" key="2">
    <source>
        <dbReference type="ARBA" id="ARBA00023172"/>
    </source>
</evidence>
<keyword evidence="3" id="KW-0175">Coiled coil</keyword>
<proteinExistence type="predicted"/>
<dbReference type="InterPro" id="IPR013762">
    <property type="entry name" value="Integrase-like_cat_sf"/>
</dbReference>
<dbReference type="SUPFAM" id="SSF56349">
    <property type="entry name" value="DNA breaking-rejoining enzymes"/>
    <property type="match status" value="1"/>
</dbReference>
<evidence type="ECO:0000256" key="3">
    <source>
        <dbReference type="SAM" id="Coils"/>
    </source>
</evidence>
<keyword evidence="2" id="KW-0233">DNA recombination</keyword>
<comment type="caution">
    <text evidence="5">The sequence shown here is derived from an EMBL/GenBank/DDBJ whole genome shotgun (WGS) entry which is preliminary data.</text>
</comment>
<dbReference type="InterPro" id="IPR002104">
    <property type="entry name" value="Integrase_catalytic"/>
</dbReference>
<dbReference type="Proteomes" id="UP000235916">
    <property type="component" value="Unassembled WGS sequence"/>
</dbReference>
<evidence type="ECO:0000259" key="4">
    <source>
        <dbReference type="PROSITE" id="PS51898"/>
    </source>
</evidence>
<accession>A0A2N8KVE2</accession>
<gene>
    <name evidence="5" type="ORF">C1O66_07410</name>
</gene>
<evidence type="ECO:0000256" key="1">
    <source>
        <dbReference type="ARBA" id="ARBA00022908"/>
    </source>
</evidence>
<dbReference type="InterPro" id="IPR011010">
    <property type="entry name" value="DNA_brk_join_enz"/>
</dbReference>
<name>A0A2N8KVE2_9BURK</name>
<feature type="domain" description="Tyr recombinase" evidence="4">
    <location>
        <begin position="356"/>
        <end position="570"/>
    </location>
</feature>
<keyword evidence="1" id="KW-0229">DNA integration</keyword>
<dbReference type="PANTHER" id="PTHR30349:SF64">
    <property type="entry name" value="PROPHAGE INTEGRASE INTD-RELATED"/>
    <property type="match status" value="1"/>
</dbReference>
<dbReference type="GO" id="GO:0006310">
    <property type="term" value="P:DNA recombination"/>
    <property type="evidence" value="ECO:0007669"/>
    <property type="project" value="UniProtKB-KW"/>
</dbReference>